<evidence type="ECO:0000313" key="2">
    <source>
        <dbReference type="EMBL" id="RXS96580.1"/>
    </source>
</evidence>
<gene>
    <name evidence="2" type="ORF">ESZ00_01105</name>
</gene>
<evidence type="ECO:0000256" key="1">
    <source>
        <dbReference type="SAM" id="Phobius"/>
    </source>
</evidence>
<dbReference type="AlphaFoldDB" id="A0A4Q1SHD0"/>
<dbReference type="EMBL" id="SDMK01000001">
    <property type="protein sequence ID" value="RXS96580.1"/>
    <property type="molecule type" value="Genomic_DNA"/>
</dbReference>
<organism evidence="2 3">
    <name type="scientific">Silvibacterium dinghuense</name>
    <dbReference type="NCBI Taxonomy" id="1560006"/>
    <lineage>
        <taxon>Bacteria</taxon>
        <taxon>Pseudomonadati</taxon>
        <taxon>Acidobacteriota</taxon>
        <taxon>Terriglobia</taxon>
        <taxon>Terriglobales</taxon>
        <taxon>Acidobacteriaceae</taxon>
        <taxon>Silvibacterium</taxon>
    </lineage>
</organism>
<name>A0A4Q1SHD0_9BACT</name>
<dbReference type="RefSeq" id="WP_129206330.1">
    <property type="nucleotide sequence ID" value="NZ_BMGU01000001.1"/>
</dbReference>
<keyword evidence="1" id="KW-1133">Transmembrane helix</keyword>
<feature type="transmembrane region" description="Helical" evidence="1">
    <location>
        <begin position="91"/>
        <end position="110"/>
    </location>
</feature>
<dbReference type="Proteomes" id="UP000290253">
    <property type="component" value="Unassembled WGS sequence"/>
</dbReference>
<dbReference type="InterPro" id="IPR041916">
    <property type="entry name" value="Anti_sigma_zinc_sf"/>
</dbReference>
<dbReference type="Gene3D" id="1.10.10.1320">
    <property type="entry name" value="Anti-sigma factor, zinc-finger domain"/>
    <property type="match status" value="1"/>
</dbReference>
<evidence type="ECO:0008006" key="4">
    <source>
        <dbReference type="Google" id="ProtNLM"/>
    </source>
</evidence>
<keyword evidence="3" id="KW-1185">Reference proteome</keyword>
<proteinExistence type="predicted"/>
<keyword evidence="1" id="KW-0812">Transmembrane</keyword>
<comment type="caution">
    <text evidence="2">The sequence shown here is derived from an EMBL/GenBank/DDBJ whole genome shotgun (WGS) entry which is preliminary data.</text>
</comment>
<protein>
    <recommendedName>
        <fullName evidence="4">Zinc-finger domain-containing protein</fullName>
    </recommendedName>
</protein>
<accession>A0A4Q1SHD0</accession>
<reference evidence="2 3" key="1">
    <citation type="journal article" date="2016" name="Int. J. Syst. Evol. Microbiol.">
        <title>Acidipila dinghuensis sp. nov., an acidobacterium isolated from forest soil.</title>
        <authorList>
            <person name="Jiang Y.W."/>
            <person name="Wang J."/>
            <person name="Chen M.H."/>
            <person name="Lv Y.Y."/>
            <person name="Qiu L.H."/>
        </authorList>
    </citation>
    <scope>NUCLEOTIDE SEQUENCE [LARGE SCALE GENOMIC DNA]</scope>
    <source>
        <strain evidence="2 3">DHOF10</strain>
    </source>
</reference>
<dbReference type="OrthoDB" id="122449at2"/>
<keyword evidence="1" id="KW-0472">Membrane</keyword>
<sequence length="160" mass="17021">MDLLADETGHEPALAEARNHVQQCPECAGELAELAATMAALDAWEAPEPSPYFHARMSALLREERAAAPAGFFERLKTRLLFGSNVQLRPVAVGALALLLLIGGGTYAGLMSTTPAPAHTSATIQDLQSLDENQAVFQQLNALDQQDTEIDNAPAANNSL</sequence>
<evidence type="ECO:0000313" key="3">
    <source>
        <dbReference type="Proteomes" id="UP000290253"/>
    </source>
</evidence>